<proteinExistence type="inferred from homology"/>
<dbReference type="Pfam" id="PF00933">
    <property type="entry name" value="Glyco_hydro_3"/>
    <property type="match status" value="1"/>
</dbReference>
<dbReference type="InterPro" id="IPR017853">
    <property type="entry name" value="GH"/>
</dbReference>
<keyword evidence="5" id="KW-0326">Glycosidase</keyword>
<dbReference type="InterPro" id="IPR050226">
    <property type="entry name" value="NagZ_Beta-hexosaminidase"/>
</dbReference>
<dbReference type="NCBIfam" id="NF003740">
    <property type="entry name" value="PRK05337.1"/>
    <property type="match status" value="1"/>
</dbReference>
<dbReference type="EMBL" id="BSOS01000065">
    <property type="protein sequence ID" value="GLR67414.1"/>
    <property type="molecule type" value="Genomic_DNA"/>
</dbReference>
<evidence type="ECO:0000313" key="8">
    <source>
        <dbReference type="Proteomes" id="UP001156641"/>
    </source>
</evidence>
<dbReference type="Proteomes" id="UP001156641">
    <property type="component" value="Unassembled WGS sequence"/>
</dbReference>
<evidence type="ECO:0000256" key="3">
    <source>
        <dbReference type="ARBA" id="ARBA00012663"/>
    </source>
</evidence>
<gene>
    <name evidence="7" type="ORF">GCM10010909_20950</name>
</gene>
<dbReference type="PANTHER" id="PTHR30480:SF13">
    <property type="entry name" value="BETA-HEXOSAMINIDASE"/>
    <property type="match status" value="1"/>
</dbReference>
<dbReference type="Gene3D" id="3.20.20.300">
    <property type="entry name" value="Glycoside hydrolase, family 3, N-terminal domain"/>
    <property type="match status" value="1"/>
</dbReference>
<dbReference type="InterPro" id="IPR036962">
    <property type="entry name" value="Glyco_hydro_3_N_sf"/>
</dbReference>
<dbReference type="InterPro" id="IPR001764">
    <property type="entry name" value="Glyco_hydro_3_N"/>
</dbReference>
<evidence type="ECO:0000259" key="6">
    <source>
        <dbReference type="Pfam" id="PF00933"/>
    </source>
</evidence>
<sequence length="281" mass="29856">MILGISGLRLLAEERALLRAHRPRGVILFSRNIQDRHQLSELTAELREVLPSGAVLMVDQEGGRVARLRPPHWPALSAAGTLTTPEAAYAHGLALGHMVREAGFDIAAAPVLDLRHPGASDIIGDRAFSHDPQVVARLGAEMARGIIAAGVIPVMKHIPGHGRAMVDSHLALPRVGAADLSADFYPFAQNKNLPWAMTAHVIYEHLDPQNPATISPRVIRDIIRGEIGFSGTLVSDDLAMHALSGTPAERALAALAAGCDIALYCPGGMAGNTQILEALRA</sequence>
<comment type="catalytic activity">
    <reaction evidence="1">
        <text>Hydrolysis of terminal non-reducing N-acetyl-D-hexosamine residues in N-acetyl-beta-D-hexosaminides.</text>
        <dbReference type="EC" id="3.2.1.52"/>
    </reaction>
</comment>
<keyword evidence="4 7" id="KW-0378">Hydrolase</keyword>
<evidence type="ECO:0000256" key="1">
    <source>
        <dbReference type="ARBA" id="ARBA00001231"/>
    </source>
</evidence>
<dbReference type="SUPFAM" id="SSF51445">
    <property type="entry name" value="(Trans)glycosidases"/>
    <property type="match status" value="1"/>
</dbReference>
<feature type="domain" description="Glycoside hydrolase family 3 N-terminal" evidence="6">
    <location>
        <begin position="11"/>
        <end position="268"/>
    </location>
</feature>
<name>A0ABQ6A5G7_9PROT</name>
<dbReference type="EC" id="3.2.1.52" evidence="3"/>
<dbReference type="GO" id="GO:0016787">
    <property type="term" value="F:hydrolase activity"/>
    <property type="evidence" value="ECO:0007669"/>
    <property type="project" value="UniProtKB-KW"/>
</dbReference>
<dbReference type="PANTHER" id="PTHR30480">
    <property type="entry name" value="BETA-HEXOSAMINIDASE-RELATED"/>
    <property type="match status" value="1"/>
</dbReference>
<dbReference type="InterPro" id="IPR019800">
    <property type="entry name" value="Glyco_hydro_3_AS"/>
</dbReference>
<keyword evidence="8" id="KW-1185">Reference proteome</keyword>
<evidence type="ECO:0000256" key="5">
    <source>
        <dbReference type="ARBA" id="ARBA00023295"/>
    </source>
</evidence>
<dbReference type="RefSeq" id="WP_284258167.1">
    <property type="nucleotide sequence ID" value="NZ_BSOS01000065.1"/>
</dbReference>
<dbReference type="PROSITE" id="PS00775">
    <property type="entry name" value="GLYCOSYL_HYDROL_F3"/>
    <property type="match status" value="1"/>
</dbReference>
<evidence type="ECO:0000256" key="4">
    <source>
        <dbReference type="ARBA" id="ARBA00022801"/>
    </source>
</evidence>
<accession>A0ABQ6A5G7</accession>
<organism evidence="7 8">
    <name type="scientific">Acidocella aquatica</name>
    <dbReference type="NCBI Taxonomy" id="1922313"/>
    <lineage>
        <taxon>Bacteria</taxon>
        <taxon>Pseudomonadati</taxon>
        <taxon>Pseudomonadota</taxon>
        <taxon>Alphaproteobacteria</taxon>
        <taxon>Acetobacterales</taxon>
        <taxon>Acidocellaceae</taxon>
        <taxon>Acidocella</taxon>
    </lineage>
</organism>
<evidence type="ECO:0000256" key="2">
    <source>
        <dbReference type="ARBA" id="ARBA00005336"/>
    </source>
</evidence>
<comment type="caution">
    <text evidence="7">The sequence shown here is derived from an EMBL/GenBank/DDBJ whole genome shotgun (WGS) entry which is preliminary data.</text>
</comment>
<evidence type="ECO:0000313" key="7">
    <source>
        <dbReference type="EMBL" id="GLR67414.1"/>
    </source>
</evidence>
<reference evidence="8" key="1">
    <citation type="journal article" date="2019" name="Int. J. Syst. Evol. Microbiol.">
        <title>The Global Catalogue of Microorganisms (GCM) 10K type strain sequencing project: providing services to taxonomists for standard genome sequencing and annotation.</title>
        <authorList>
            <consortium name="The Broad Institute Genomics Platform"/>
            <consortium name="The Broad Institute Genome Sequencing Center for Infectious Disease"/>
            <person name="Wu L."/>
            <person name="Ma J."/>
        </authorList>
    </citation>
    <scope>NUCLEOTIDE SEQUENCE [LARGE SCALE GENOMIC DNA]</scope>
    <source>
        <strain evidence="8">NBRC 112502</strain>
    </source>
</reference>
<protein>
    <recommendedName>
        <fullName evidence="3">beta-N-acetylhexosaminidase</fullName>
        <ecNumber evidence="3">3.2.1.52</ecNumber>
    </recommendedName>
</protein>
<comment type="similarity">
    <text evidence="2">Belongs to the glycosyl hydrolase 3 family.</text>
</comment>